<dbReference type="SUPFAM" id="SSF51182">
    <property type="entry name" value="RmlC-like cupins"/>
    <property type="match status" value="1"/>
</dbReference>
<dbReference type="PROSITE" id="PS50943">
    <property type="entry name" value="HTH_CROC1"/>
    <property type="match status" value="1"/>
</dbReference>
<reference evidence="3 4" key="1">
    <citation type="submission" date="2019-05" db="EMBL/GenBank/DDBJ databases">
        <title>Marivita sp. nov. isolated from sea sediment.</title>
        <authorList>
            <person name="Kim W."/>
        </authorList>
    </citation>
    <scope>NUCLEOTIDE SEQUENCE [LARGE SCALE GENOMIC DNA]</scope>
    <source>
        <strain evidence="3 4">CAU 1492</strain>
    </source>
</reference>
<protein>
    <submittedName>
        <fullName evidence="3">Helix-turn-helix domain-containing protein</fullName>
    </submittedName>
</protein>
<dbReference type="Gene3D" id="2.60.120.10">
    <property type="entry name" value="Jelly Rolls"/>
    <property type="match status" value="1"/>
</dbReference>
<dbReference type="Proteomes" id="UP001191082">
    <property type="component" value="Unassembled WGS sequence"/>
</dbReference>
<evidence type="ECO:0000313" key="3">
    <source>
        <dbReference type="EMBL" id="TMV10560.1"/>
    </source>
</evidence>
<gene>
    <name evidence="3" type="ORF">FGK64_17415</name>
</gene>
<dbReference type="InterPro" id="IPR014710">
    <property type="entry name" value="RmlC-like_jellyroll"/>
</dbReference>
<comment type="caution">
    <text evidence="3">The sequence shown here is derived from an EMBL/GenBank/DDBJ whole genome shotgun (WGS) entry which is preliminary data.</text>
</comment>
<dbReference type="CDD" id="cd02209">
    <property type="entry name" value="cupin_XRE_C"/>
    <property type="match status" value="1"/>
</dbReference>
<dbReference type="InterPro" id="IPR010982">
    <property type="entry name" value="Lambda_DNA-bd_dom_sf"/>
</dbReference>
<dbReference type="Pfam" id="PF01381">
    <property type="entry name" value="HTH_3"/>
    <property type="match status" value="1"/>
</dbReference>
<dbReference type="InterPro" id="IPR050807">
    <property type="entry name" value="TransReg_Diox_bact_type"/>
</dbReference>
<name>A0ABY2X540_9RHOB</name>
<dbReference type="CDD" id="cd00093">
    <property type="entry name" value="HTH_XRE"/>
    <property type="match status" value="1"/>
</dbReference>
<dbReference type="PANTHER" id="PTHR46797:SF20">
    <property type="entry name" value="BLR4304 PROTEIN"/>
    <property type="match status" value="1"/>
</dbReference>
<dbReference type="InterPro" id="IPR013096">
    <property type="entry name" value="Cupin_2"/>
</dbReference>
<evidence type="ECO:0000313" key="4">
    <source>
        <dbReference type="Proteomes" id="UP001191082"/>
    </source>
</evidence>
<evidence type="ECO:0000256" key="1">
    <source>
        <dbReference type="ARBA" id="ARBA00023125"/>
    </source>
</evidence>
<dbReference type="SMART" id="SM00530">
    <property type="entry name" value="HTH_XRE"/>
    <property type="match status" value="1"/>
</dbReference>
<dbReference type="RefSeq" id="WP_138865134.1">
    <property type="nucleotide sequence ID" value="NZ_VCPC01000004.1"/>
</dbReference>
<feature type="domain" description="HTH cro/C1-type" evidence="2">
    <location>
        <begin position="25"/>
        <end position="79"/>
    </location>
</feature>
<dbReference type="EMBL" id="VCPC01000004">
    <property type="protein sequence ID" value="TMV10560.1"/>
    <property type="molecule type" value="Genomic_DNA"/>
</dbReference>
<dbReference type="InterPro" id="IPR011051">
    <property type="entry name" value="RmlC_Cupin_sf"/>
</dbReference>
<keyword evidence="4" id="KW-1185">Reference proteome</keyword>
<dbReference type="PANTHER" id="PTHR46797">
    <property type="entry name" value="HTH-TYPE TRANSCRIPTIONAL REGULATOR"/>
    <property type="match status" value="1"/>
</dbReference>
<dbReference type="SUPFAM" id="SSF47413">
    <property type="entry name" value="lambda repressor-like DNA-binding domains"/>
    <property type="match status" value="1"/>
</dbReference>
<evidence type="ECO:0000259" key="2">
    <source>
        <dbReference type="PROSITE" id="PS50943"/>
    </source>
</evidence>
<keyword evidence="1" id="KW-0238">DNA-binding</keyword>
<accession>A0ABY2X540</accession>
<dbReference type="InterPro" id="IPR001387">
    <property type="entry name" value="Cro/C1-type_HTH"/>
</dbReference>
<proteinExistence type="predicted"/>
<dbReference type="Gene3D" id="1.10.260.40">
    <property type="entry name" value="lambda repressor-like DNA-binding domains"/>
    <property type="match status" value="1"/>
</dbReference>
<organism evidence="3 4">
    <name type="scientific">Arenibacterium halophilum</name>
    <dbReference type="NCBI Taxonomy" id="2583821"/>
    <lineage>
        <taxon>Bacteria</taxon>
        <taxon>Pseudomonadati</taxon>
        <taxon>Pseudomonadota</taxon>
        <taxon>Alphaproteobacteria</taxon>
        <taxon>Rhodobacterales</taxon>
        <taxon>Paracoccaceae</taxon>
        <taxon>Arenibacterium</taxon>
    </lineage>
</organism>
<sequence length="210" mass="23073">MSQSSALSESGSSSETGRAAFAARLRALRKARKMTLQDVADRSGLAVSTVSKIERNLMAPTYDRFTRLANALSVDVSELFADRSNAFQAGAFEVARHGDFGFLETDNYTYEMLFPDVAGKSMVPMLGTLKPLEQMRFDAMVEHEGEEFLMVLEGRVLVQVDGRPNVILNAGDSIYFDSRRGHLYASAQDTEARILCVCTQMVRAAAPDQG</sequence>
<dbReference type="Pfam" id="PF07883">
    <property type="entry name" value="Cupin_2"/>
    <property type="match status" value="1"/>
</dbReference>